<dbReference type="Gene3D" id="3.30.420.240">
    <property type="match status" value="1"/>
</dbReference>
<organism evidence="1 2">
    <name type="scientific">Helicobacter ibis</name>
    <dbReference type="NCBI Taxonomy" id="2962633"/>
    <lineage>
        <taxon>Bacteria</taxon>
        <taxon>Pseudomonadati</taxon>
        <taxon>Campylobacterota</taxon>
        <taxon>Epsilonproteobacteria</taxon>
        <taxon>Campylobacterales</taxon>
        <taxon>Helicobacteraceae</taxon>
        <taxon>Helicobacter</taxon>
    </lineage>
</organism>
<keyword evidence="2" id="KW-1185">Reference proteome</keyword>
<name>A0ABT4VEL8_9HELI</name>
<sequence>MVNNNFQGSVLSRLKDNESSIVILMQRLGDEDLCGYLLNERNVSKSIIESWRILKLQAINEKEEIYKIGSFSYKREAREPLFKDRHTLEELEILKQEMGEDDFQTQMQQEPQARESGYFDISNFTPIASYELDGCNDYIFIDNAESLSLKADDRAIVVVGVDSFDSLPRYTLKDCIAGIFDEEAMCNNIIEMALKYRDSKIFIEGAGGGLMLYRLLQKEVLKVNERLKRDSKSPITNQIETYPTIKEISKMQKISSMKPYLNTGYLRYLSTALGVDKVKKQLASFNPEKPHRKNDCIDALSTALYFKECKPKITSKIENGQRIPQRMLKAQGRIWRI</sequence>
<gene>
    <name evidence="1" type="ORF">PF021_02220</name>
</gene>
<dbReference type="EMBL" id="JAQHXR010000001">
    <property type="protein sequence ID" value="MDA3968486.1"/>
    <property type="molecule type" value="Genomic_DNA"/>
</dbReference>
<dbReference type="RefSeq" id="WP_271020773.1">
    <property type="nucleotide sequence ID" value="NZ_JAQHXR010000001.1"/>
</dbReference>
<proteinExistence type="predicted"/>
<comment type="caution">
    <text evidence="1">The sequence shown here is derived from an EMBL/GenBank/DDBJ whole genome shotgun (WGS) entry which is preliminary data.</text>
</comment>
<accession>A0ABT4VEL8</accession>
<dbReference type="Proteomes" id="UP001210261">
    <property type="component" value="Unassembled WGS sequence"/>
</dbReference>
<reference evidence="1 2" key="1">
    <citation type="submission" date="2023-01" db="EMBL/GenBank/DDBJ databases">
        <title>Description of Helicobacter ibis sp. nov. isolated from faecal droppings of black-faced ibis (Theristicus melanopis).</title>
        <authorList>
            <person name="Lopez-Cantillo M."/>
            <person name="Vidal-Veuthey B."/>
            <person name="Mella A."/>
            <person name="De La Haba R."/>
            <person name="Collado L."/>
        </authorList>
    </citation>
    <scope>NUCLEOTIDE SEQUENCE [LARGE SCALE GENOMIC DNA]</scope>
    <source>
        <strain evidence="1 2">A82</strain>
    </source>
</reference>
<evidence type="ECO:0000313" key="1">
    <source>
        <dbReference type="EMBL" id="MDA3968486.1"/>
    </source>
</evidence>
<evidence type="ECO:0000313" key="2">
    <source>
        <dbReference type="Proteomes" id="UP001210261"/>
    </source>
</evidence>
<protein>
    <submittedName>
        <fullName evidence="1">Uncharacterized protein</fullName>
    </submittedName>
</protein>